<reference evidence="2 3" key="1">
    <citation type="submission" date="2020-02" db="EMBL/GenBank/DDBJ databases">
        <title>Albibacoteraceae fam. nov., the first described family within the subdivision 4 Verrucomicrobia.</title>
        <authorList>
            <person name="Xi F."/>
        </authorList>
    </citation>
    <scope>NUCLEOTIDE SEQUENCE [LARGE SCALE GENOMIC DNA]</scope>
    <source>
        <strain evidence="2 3">CK1056</strain>
    </source>
</reference>
<evidence type="ECO:0000313" key="2">
    <source>
        <dbReference type="EMBL" id="NDV61988.1"/>
    </source>
</evidence>
<evidence type="ECO:0000313" key="3">
    <source>
        <dbReference type="Proteomes" id="UP000478417"/>
    </source>
</evidence>
<dbReference type="EMBL" id="JAAGNX010000002">
    <property type="protein sequence ID" value="NDV61988.1"/>
    <property type="molecule type" value="Genomic_DNA"/>
</dbReference>
<dbReference type="AlphaFoldDB" id="A0A6B2LZA9"/>
<feature type="transmembrane region" description="Helical" evidence="1">
    <location>
        <begin position="30"/>
        <end position="48"/>
    </location>
</feature>
<comment type="caution">
    <text evidence="2">The sequence shown here is derived from an EMBL/GenBank/DDBJ whole genome shotgun (WGS) entry which is preliminary data.</text>
</comment>
<protein>
    <submittedName>
        <fullName evidence="2">Uncharacterized protein</fullName>
    </submittedName>
</protein>
<keyword evidence="1" id="KW-0472">Membrane</keyword>
<gene>
    <name evidence="2" type="ORF">G0Q06_05955</name>
</gene>
<sequence length="54" mass="6080">MKKLAQEVVKKMHAFKKNDRLQSATGKDPAIAYPSLAIIGIGNLFWVSHQDMPR</sequence>
<proteinExistence type="predicted"/>
<keyword evidence="3" id="KW-1185">Reference proteome</keyword>
<dbReference type="RefSeq" id="WP_163963485.1">
    <property type="nucleotide sequence ID" value="NZ_JAAGNX010000002.1"/>
</dbReference>
<keyword evidence="1" id="KW-1133">Transmembrane helix</keyword>
<evidence type="ECO:0000256" key="1">
    <source>
        <dbReference type="SAM" id="Phobius"/>
    </source>
</evidence>
<keyword evidence="1" id="KW-0812">Transmembrane</keyword>
<organism evidence="2 3">
    <name type="scientific">Oceanipulchritudo coccoides</name>
    <dbReference type="NCBI Taxonomy" id="2706888"/>
    <lineage>
        <taxon>Bacteria</taxon>
        <taxon>Pseudomonadati</taxon>
        <taxon>Verrucomicrobiota</taxon>
        <taxon>Opitutia</taxon>
        <taxon>Puniceicoccales</taxon>
        <taxon>Oceanipulchritudinaceae</taxon>
        <taxon>Oceanipulchritudo</taxon>
    </lineage>
</organism>
<accession>A0A6B2LZA9</accession>
<dbReference type="Proteomes" id="UP000478417">
    <property type="component" value="Unassembled WGS sequence"/>
</dbReference>
<name>A0A6B2LZA9_9BACT</name>